<accession>A0ABN9U656</accession>
<organism evidence="8 9">
    <name type="scientific">Prorocentrum cordatum</name>
    <dbReference type="NCBI Taxonomy" id="2364126"/>
    <lineage>
        <taxon>Eukaryota</taxon>
        <taxon>Sar</taxon>
        <taxon>Alveolata</taxon>
        <taxon>Dinophyceae</taxon>
        <taxon>Prorocentrales</taxon>
        <taxon>Prorocentraceae</taxon>
        <taxon>Prorocentrum</taxon>
    </lineage>
</organism>
<feature type="non-terminal residue" evidence="8">
    <location>
        <position position="1"/>
    </location>
</feature>
<evidence type="ECO:0000256" key="3">
    <source>
        <dbReference type="ARBA" id="ARBA00023163"/>
    </source>
</evidence>
<sequence length="305" mass="32950">DDPAQALAMCALEFALLQCRKRRAIEDEDFDLAQQAKACGADVAARAAAARARCPGAPAPAGDATAELDAVRAEKRAAVEAEEPARAASALGGHGERGRSCGPRVPAAAMATPGQLQMYNKMEVGEMFGLDHRAEPDIYPDEKVPDACVFHIWLEDHTLGNILRMELLRNEAVLFAGYKVPHPLNHMIELRVQTLPKTTPEAAVRHAVANLRSECRSMLDQFDSQVKDLEARAAKDAVPTGALLDEDRLHTTDAELTGAEGTTSGPEPEAPYSPYSPGVDDRDQRFQEQLEEFERLAGGQDSDAA</sequence>
<evidence type="ECO:0000313" key="8">
    <source>
        <dbReference type="EMBL" id="CAK0854466.1"/>
    </source>
</evidence>
<dbReference type="InterPro" id="IPR008193">
    <property type="entry name" value="RNA_pol_Rpb11_13-16kDa_CS"/>
</dbReference>
<dbReference type="PROSITE" id="PS01154">
    <property type="entry name" value="RNA_POL_L_13KD"/>
    <property type="match status" value="1"/>
</dbReference>
<protein>
    <recommendedName>
        <fullName evidence="7">DNA-directed RNA polymerase RBP11-like dimerisation domain-containing protein</fullName>
    </recommendedName>
</protein>
<dbReference type="InterPro" id="IPR022905">
    <property type="entry name" value="Rpo11-like"/>
</dbReference>
<evidence type="ECO:0000313" key="9">
    <source>
        <dbReference type="Proteomes" id="UP001189429"/>
    </source>
</evidence>
<feature type="region of interest" description="Disordered" evidence="6">
    <location>
        <begin position="82"/>
        <end position="102"/>
    </location>
</feature>
<dbReference type="InterPro" id="IPR036603">
    <property type="entry name" value="RBP11-like"/>
</dbReference>
<evidence type="ECO:0000256" key="2">
    <source>
        <dbReference type="ARBA" id="ARBA00022478"/>
    </source>
</evidence>
<dbReference type="HAMAP" id="MF_00261">
    <property type="entry name" value="RNApol_arch_Rpo11"/>
    <property type="match status" value="1"/>
</dbReference>
<comment type="similarity">
    <text evidence="5">Belongs to the archaeal Rpo11/eukaryotic RPB11/RPC19 RNA polymerase subunit family.</text>
</comment>
<dbReference type="EMBL" id="CAUYUJ010015482">
    <property type="protein sequence ID" value="CAK0854466.1"/>
    <property type="molecule type" value="Genomic_DNA"/>
</dbReference>
<dbReference type="PANTHER" id="PTHR13946">
    <property type="entry name" value="DNA-DIRECTED RNA POLYMERASE I,II,III"/>
    <property type="match status" value="1"/>
</dbReference>
<dbReference type="PANTHER" id="PTHR13946:SF16">
    <property type="entry name" value="DNA-DIRECTED RNA POLYMERASE II SUBUNIT RPB11"/>
    <property type="match status" value="1"/>
</dbReference>
<dbReference type="Gene3D" id="3.30.1360.10">
    <property type="entry name" value="RNA polymerase, RBP11-like subunit"/>
    <property type="match status" value="1"/>
</dbReference>
<feature type="domain" description="DNA-directed RNA polymerase RBP11-like dimerisation" evidence="7">
    <location>
        <begin position="148"/>
        <end position="220"/>
    </location>
</feature>
<proteinExistence type="inferred from homology"/>
<feature type="region of interest" description="Disordered" evidence="6">
    <location>
        <begin position="257"/>
        <end position="285"/>
    </location>
</feature>
<dbReference type="InterPro" id="IPR037685">
    <property type="entry name" value="RBP11"/>
</dbReference>
<dbReference type="InterPro" id="IPR009025">
    <property type="entry name" value="RBP11-like_dimer"/>
</dbReference>
<dbReference type="Pfam" id="PF13656">
    <property type="entry name" value="RNA_pol_L_2"/>
    <property type="match status" value="1"/>
</dbReference>
<dbReference type="Proteomes" id="UP001189429">
    <property type="component" value="Unassembled WGS sequence"/>
</dbReference>
<keyword evidence="4" id="KW-0539">Nucleus</keyword>
<feature type="compositionally biased region" description="Low complexity" evidence="6">
    <location>
        <begin position="265"/>
        <end position="278"/>
    </location>
</feature>
<gene>
    <name evidence="8" type="ORF">PCOR1329_LOCUS45565</name>
</gene>
<keyword evidence="3" id="KW-0804">Transcription</keyword>
<evidence type="ECO:0000256" key="4">
    <source>
        <dbReference type="ARBA" id="ARBA00023242"/>
    </source>
</evidence>
<evidence type="ECO:0000259" key="7">
    <source>
        <dbReference type="Pfam" id="PF13656"/>
    </source>
</evidence>
<feature type="non-terminal residue" evidence="8">
    <location>
        <position position="305"/>
    </location>
</feature>
<comment type="subcellular location">
    <subcellularLocation>
        <location evidence="1">Nucleus</location>
    </subcellularLocation>
</comment>
<name>A0ABN9U656_9DINO</name>
<evidence type="ECO:0000256" key="6">
    <source>
        <dbReference type="SAM" id="MobiDB-lite"/>
    </source>
</evidence>
<keyword evidence="9" id="KW-1185">Reference proteome</keyword>
<comment type="caution">
    <text evidence="8">The sequence shown here is derived from an EMBL/GenBank/DDBJ whole genome shotgun (WGS) entry which is preliminary data.</text>
</comment>
<evidence type="ECO:0000256" key="5">
    <source>
        <dbReference type="ARBA" id="ARBA00025751"/>
    </source>
</evidence>
<evidence type="ECO:0000256" key="1">
    <source>
        <dbReference type="ARBA" id="ARBA00004123"/>
    </source>
</evidence>
<dbReference type="CDD" id="cd06926">
    <property type="entry name" value="RNAP_II_RPB11"/>
    <property type="match status" value="1"/>
</dbReference>
<keyword evidence="2" id="KW-0240">DNA-directed RNA polymerase</keyword>
<reference evidence="8" key="1">
    <citation type="submission" date="2023-10" db="EMBL/GenBank/DDBJ databases">
        <authorList>
            <person name="Chen Y."/>
            <person name="Shah S."/>
            <person name="Dougan E. K."/>
            <person name="Thang M."/>
            <person name="Chan C."/>
        </authorList>
    </citation>
    <scope>NUCLEOTIDE SEQUENCE [LARGE SCALE GENOMIC DNA]</scope>
</reference>
<dbReference type="SUPFAM" id="SSF55257">
    <property type="entry name" value="RBP11-like subunits of RNA polymerase"/>
    <property type="match status" value="1"/>
</dbReference>